<proteinExistence type="predicted"/>
<dbReference type="PROSITE" id="PS00018">
    <property type="entry name" value="EF_HAND_1"/>
    <property type="match status" value="1"/>
</dbReference>
<accession>A0A1F6CHV2</accession>
<evidence type="ECO:0000313" key="3">
    <source>
        <dbReference type="Proteomes" id="UP000178606"/>
    </source>
</evidence>
<feature type="signal peptide" evidence="1">
    <location>
        <begin position="1"/>
        <end position="29"/>
    </location>
</feature>
<dbReference type="InterPro" id="IPR018247">
    <property type="entry name" value="EF_Hand_1_Ca_BS"/>
</dbReference>
<evidence type="ECO:0008006" key="4">
    <source>
        <dbReference type="Google" id="ProtNLM"/>
    </source>
</evidence>
<organism evidence="2 3">
    <name type="scientific">Handelsmanbacteria sp. (strain RIFCSPLOWO2_12_FULL_64_10)</name>
    <dbReference type="NCBI Taxonomy" id="1817868"/>
    <lineage>
        <taxon>Bacteria</taxon>
        <taxon>Candidatus Handelsmaniibacteriota</taxon>
    </lineage>
</organism>
<gene>
    <name evidence="2" type="ORF">A3F84_25635</name>
</gene>
<evidence type="ECO:0000256" key="1">
    <source>
        <dbReference type="SAM" id="SignalP"/>
    </source>
</evidence>
<protein>
    <recommendedName>
        <fullName evidence="4">Cohesin domain-containing protein</fullName>
    </recommendedName>
</protein>
<dbReference type="AlphaFoldDB" id="A0A1F6CHV2"/>
<dbReference type="SUPFAM" id="SSF49384">
    <property type="entry name" value="Carbohydrate-binding domain"/>
    <property type="match status" value="1"/>
</dbReference>
<dbReference type="Gene3D" id="1.10.1330.10">
    <property type="entry name" value="Dockerin domain"/>
    <property type="match status" value="1"/>
</dbReference>
<dbReference type="Gene3D" id="2.60.40.680">
    <property type="match status" value="1"/>
</dbReference>
<feature type="chain" id="PRO_5009523377" description="Cohesin domain-containing protein" evidence="1">
    <location>
        <begin position="30"/>
        <end position="361"/>
    </location>
</feature>
<comment type="caution">
    <text evidence="2">The sequence shown here is derived from an EMBL/GenBank/DDBJ whole genome shotgun (WGS) entry which is preliminary data.</text>
</comment>
<dbReference type="GO" id="GO:0030246">
    <property type="term" value="F:carbohydrate binding"/>
    <property type="evidence" value="ECO:0007669"/>
    <property type="project" value="InterPro"/>
</dbReference>
<name>A0A1F6CHV2_HANXR</name>
<dbReference type="GO" id="GO:0000272">
    <property type="term" value="P:polysaccharide catabolic process"/>
    <property type="evidence" value="ECO:0007669"/>
    <property type="project" value="InterPro"/>
</dbReference>
<reference evidence="2 3" key="1">
    <citation type="journal article" date="2016" name="Nat. Commun.">
        <title>Thousands of microbial genomes shed light on interconnected biogeochemical processes in an aquifer system.</title>
        <authorList>
            <person name="Anantharaman K."/>
            <person name="Brown C.T."/>
            <person name="Hug L.A."/>
            <person name="Sharon I."/>
            <person name="Castelle C.J."/>
            <person name="Probst A.J."/>
            <person name="Thomas B.C."/>
            <person name="Singh A."/>
            <person name="Wilkins M.J."/>
            <person name="Karaoz U."/>
            <person name="Brodie E.L."/>
            <person name="Williams K.H."/>
            <person name="Hubbard S.S."/>
            <person name="Banfield J.F."/>
        </authorList>
    </citation>
    <scope>NUCLEOTIDE SEQUENCE [LARGE SCALE GENOMIC DNA]</scope>
    <source>
        <strain evidence="3">RIFCSPLOWO2_12_FULL_64_10</strain>
    </source>
</reference>
<keyword evidence="1" id="KW-0732">Signal</keyword>
<dbReference type="InterPro" id="IPR036439">
    <property type="entry name" value="Dockerin_dom_sf"/>
</dbReference>
<evidence type="ECO:0000313" key="2">
    <source>
        <dbReference type="EMBL" id="OGG48442.1"/>
    </source>
</evidence>
<dbReference type="InterPro" id="IPR008965">
    <property type="entry name" value="CBM2/CBM3_carb-bd_dom_sf"/>
</dbReference>
<sequence length="361" mass="38851">MLSYWCKKLVFVGFLSACCVLAFLVPAIAGPNIAATFTADLDPTDGDQGQHARATKPGDDIEIEVYAKKIASANGATISVQFDPAQIQFVTFMPGVQGFIPLTQTEQNVVTVGGALLGATFSGDVLLGTLNFRALPTFKEAMFTIREIVINAPGAVKDTFNTNIVLTAGKEIVEATPGDINRDGKVDFEDFFILASNFGKTGPKPTDAIRIVTQTVTVRDTVVVTKTVRDTIRISGATSGTRYVYSFDSASEITNWLKRDTGTSRVEAGKLILGSMSGKGMTIYPLRIFTGDIDVEVATEWKSGVDNHGFGIEFKGSQKGVYVFLITGNGAYKVSKWSSANPDNWIDLVTWTQSSLINSGH</sequence>
<dbReference type="Proteomes" id="UP000178606">
    <property type="component" value="Unassembled WGS sequence"/>
</dbReference>
<dbReference type="EMBL" id="MFKF01000248">
    <property type="protein sequence ID" value="OGG48442.1"/>
    <property type="molecule type" value="Genomic_DNA"/>
</dbReference>